<evidence type="ECO:0000256" key="1">
    <source>
        <dbReference type="SAM" id="MobiDB-lite"/>
    </source>
</evidence>
<keyword evidence="4" id="KW-1185">Reference proteome</keyword>
<dbReference type="AlphaFoldDB" id="A0AAV0XJE4"/>
<organism evidence="3 4">
    <name type="scientific">Macrosiphum euphorbiae</name>
    <name type="common">potato aphid</name>
    <dbReference type="NCBI Taxonomy" id="13131"/>
    <lineage>
        <taxon>Eukaryota</taxon>
        <taxon>Metazoa</taxon>
        <taxon>Ecdysozoa</taxon>
        <taxon>Arthropoda</taxon>
        <taxon>Hexapoda</taxon>
        <taxon>Insecta</taxon>
        <taxon>Pterygota</taxon>
        <taxon>Neoptera</taxon>
        <taxon>Paraneoptera</taxon>
        <taxon>Hemiptera</taxon>
        <taxon>Sternorrhyncha</taxon>
        <taxon>Aphidomorpha</taxon>
        <taxon>Aphidoidea</taxon>
        <taxon>Aphididae</taxon>
        <taxon>Macrosiphini</taxon>
        <taxon>Macrosiphum</taxon>
    </lineage>
</organism>
<gene>
    <name evidence="3" type="ORF">MEUPH1_LOCUS22887</name>
</gene>
<sequence>MTEPVAISRRYWSEPNVTGPSAIDHPRSTPADVNLLCRGPNYAEADDTVTAEQPPAESSHEPSDTGSMGLVDLFDLQPADHVYREIPLPPADPSTSVDLVLVPDNVVEVPEVPPPSDDRTTRDETVPELPIVPAASSGQAELEPDTADRGRGDDDASRAMAAVDDPAAKSKKRTTLWRRTKRIVRRMFCCGVSAVVTGTFHLQVIQSANLTCPNYLFRHFFITLKQNMINQMF</sequence>
<comment type="caution">
    <text evidence="3">The sequence shown here is derived from an EMBL/GenBank/DDBJ whole genome shotgun (WGS) entry which is preliminary data.</text>
</comment>
<keyword evidence="2" id="KW-0472">Membrane</keyword>
<name>A0AAV0XJE4_9HEMI</name>
<keyword evidence="2" id="KW-0812">Transmembrane</keyword>
<evidence type="ECO:0000256" key="2">
    <source>
        <dbReference type="SAM" id="Phobius"/>
    </source>
</evidence>
<feature type="region of interest" description="Disordered" evidence="1">
    <location>
        <begin position="1"/>
        <end position="69"/>
    </location>
</feature>
<keyword evidence="2" id="KW-1133">Transmembrane helix</keyword>
<feature type="compositionally biased region" description="Basic and acidic residues" evidence="1">
    <location>
        <begin position="146"/>
        <end position="157"/>
    </location>
</feature>
<feature type="region of interest" description="Disordered" evidence="1">
    <location>
        <begin position="130"/>
        <end position="158"/>
    </location>
</feature>
<dbReference type="EMBL" id="CARXXK010000005">
    <property type="protein sequence ID" value="CAI6368545.1"/>
    <property type="molecule type" value="Genomic_DNA"/>
</dbReference>
<accession>A0AAV0XJE4</accession>
<dbReference type="Proteomes" id="UP001160148">
    <property type="component" value="Unassembled WGS sequence"/>
</dbReference>
<evidence type="ECO:0000313" key="3">
    <source>
        <dbReference type="EMBL" id="CAI6368545.1"/>
    </source>
</evidence>
<proteinExistence type="predicted"/>
<feature type="transmembrane region" description="Helical" evidence="2">
    <location>
        <begin position="183"/>
        <end position="202"/>
    </location>
</feature>
<evidence type="ECO:0000313" key="4">
    <source>
        <dbReference type="Proteomes" id="UP001160148"/>
    </source>
</evidence>
<protein>
    <submittedName>
        <fullName evidence="3">Uncharacterized protein</fullName>
    </submittedName>
</protein>
<reference evidence="3 4" key="1">
    <citation type="submission" date="2023-01" db="EMBL/GenBank/DDBJ databases">
        <authorList>
            <person name="Whitehead M."/>
        </authorList>
    </citation>
    <scope>NUCLEOTIDE SEQUENCE [LARGE SCALE GENOMIC DNA]</scope>
</reference>